<dbReference type="AlphaFoldDB" id="A0A921JPQ9"/>
<protein>
    <submittedName>
        <fullName evidence="1">Uncharacterized protein</fullName>
    </submittedName>
</protein>
<name>A0A921JPQ9_LACJH</name>
<comment type="caution">
    <text evidence="1">The sequence shown here is derived from an EMBL/GenBank/DDBJ whole genome shotgun (WGS) entry which is preliminary data.</text>
</comment>
<accession>A0A921JPQ9</accession>
<organism evidence="1 2">
    <name type="scientific">Lactobacillus johnsonii</name>
    <dbReference type="NCBI Taxonomy" id="33959"/>
    <lineage>
        <taxon>Bacteria</taxon>
        <taxon>Bacillati</taxon>
        <taxon>Bacillota</taxon>
        <taxon>Bacilli</taxon>
        <taxon>Lactobacillales</taxon>
        <taxon>Lactobacillaceae</taxon>
        <taxon>Lactobacillus</taxon>
    </lineage>
</organism>
<gene>
    <name evidence="1" type="ORF">K8V69_08890</name>
</gene>
<proteinExistence type="predicted"/>
<sequence>MKKDTYMTLLGFRDTCYNDFNFDIDEKDFYLGTDTYKKIDKILKDAQNEQLLVQFEEGTHLYQDYDPEYLSVAQKREIQHDINAARNFLDNYDGDADDKHDNYAAYLDDNSLSYSFGPDSNLDEVQNNLNDIETNGVIIWQRRKDEYILLPHTIHSLERIKKQIASSKRVDDKKLRYAMERLFDNITDFLKPFSDSELGKYENTISQELRDNLEHYALSVQTDTREVAADKLTKYAVQLAEKENNVKVKLID</sequence>
<reference evidence="1" key="1">
    <citation type="journal article" date="2021" name="PeerJ">
        <title>Extensive microbial diversity within the chicken gut microbiome revealed by metagenomics and culture.</title>
        <authorList>
            <person name="Gilroy R."/>
            <person name="Ravi A."/>
            <person name="Getino M."/>
            <person name="Pursley I."/>
            <person name="Horton D.L."/>
            <person name="Alikhan N.F."/>
            <person name="Baker D."/>
            <person name="Gharbi K."/>
            <person name="Hall N."/>
            <person name="Watson M."/>
            <person name="Adriaenssens E.M."/>
            <person name="Foster-Nyarko E."/>
            <person name="Jarju S."/>
            <person name="Secka A."/>
            <person name="Antonio M."/>
            <person name="Oren A."/>
            <person name="Chaudhuri R.R."/>
            <person name="La Ragione R."/>
            <person name="Hildebrand F."/>
            <person name="Pallen M.J."/>
        </authorList>
    </citation>
    <scope>NUCLEOTIDE SEQUENCE</scope>
    <source>
        <strain evidence="1">CHK192-2623</strain>
    </source>
</reference>
<evidence type="ECO:0000313" key="2">
    <source>
        <dbReference type="Proteomes" id="UP000732527"/>
    </source>
</evidence>
<dbReference type="RefSeq" id="WP_012845759.1">
    <property type="nucleotide sequence ID" value="NZ_JABAFI010000021.1"/>
</dbReference>
<evidence type="ECO:0000313" key="1">
    <source>
        <dbReference type="EMBL" id="HJE50257.1"/>
    </source>
</evidence>
<dbReference type="Proteomes" id="UP000732527">
    <property type="component" value="Unassembled WGS sequence"/>
</dbReference>
<reference evidence="1" key="2">
    <citation type="submission" date="2021-09" db="EMBL/GenBank/DDBJ databases">
        <authorList>
            <person name="Gilroy R."/>
        </authorList>
    </citation>
    <scope>NUCLEOTIDE SEQUENCE</scope>
    <source>
        <strain evidence="1">CHK192-2623</strain>
    </source>
</reference>
<dbReference type="EMBL" id="DYYQ01000066">
    <property type="protein sequence ID" value="HJE50257.1"/>
    <property type="molecule type" value="Genomic_DNA"/>
</dbReference>